<dbReference type="EMBL" id="JAUOZS010000001">
    <property type="protein sequence ID" value="MDT8903612.1"/>
    <property type="molecule type" value="Genomic_DNA"/>
</dbReference>
<name>A0ABU3P3K1_9FIRM</name>
<keyword evidence="2" id="KW-1185">Reference proteome</keyword>
<comment type="caution">
    <text evidence="1">The sequence shown here is derived from an EMBL/GenBank/DDBJ whole genome shotgun (WGS) entry which is preliminary data.</text>
</comment>
<protein>
    <recommendedName>
        <fullName evidence="3">N-acetyltransferase domain-containing protein</fullName>
    </recommendedName>
</protein>
<dbReference type="RefSeq" id="WP_413782065.1">
    <property type="nucleotide sequence ID" value="NZ_JAUOZS010000001.1"/>
</dbReference>
<evidence type="ECO:0008006" key="3">
    <source>
        <dbReference type="Google" id="ProtNLM"/>
    </source>
</evidence>
<evidence type="ECO:0000313" key="2">
    <source>
        <dbReference type="Proteomes" id="UP001254848"/>
    </source>
</evidence>
<evidence type="ECO:0000313" key="1">
    <source>
        <dbReference type="EMBL" id="MDT8903612.1"/>
    </source>
</evidence>
<reference evidence="1 2" key="1">
    <citation type="submission" date="2023-07" db="EMBL/GenBank/DDBJ databases">
        <title>The novel representative of Negativicutes class, Anaeroselena agilis gen. nov. sp. nov.</title>
        <authorList>
            <person name="Prokofeva M.I."/>
            <person name="Elcheninov A.G."/>
            <person name="Klyukina A."/>
            <person name="Kublanov I.V."/>
            <person name="Frolov E.N."/>
            <person name="Podosokorskaya O.A."/>
        </authorList>
    </citation>
    <scope>NUCLEOTIDE SEQUENCE [LARGE SCALE GENOMIC DNA]</scope>
    <source>
        <strain evidence="1 2">4137-cl</strain>
    </source>
</reference>
<dbReference type="Proteomes" id="UP001254848">
    <property type="component" value="Unassembled WGS sequence"/>
</dbReference>
<proteinExistence type="predicted"/>
<accession>A0ABU3P3K1</accession>
<dbReference type="InterPro" id="IPR016181">
    <property type="entry name" value="Acyl_CoA_acyltransferase"/>
</dbReference>
<sequence length="336" mass="36488">MSESSFRLVPIDEANAGLVGEVFRAAYGDAFPVKYVYRPEAVLEEIRHNRLAALLAVDEDNRAAGYVSVFKSSPNPRLWEAGNMVVVPAYKQTDVSMLLAAAYTDGTLFAGNASDGLFGEVVCCHYFTQVSGIKAGQVDCALELDQLDGPSFKDNRTGSARVSCVLNFKEYSRPTGPVYLPPVYGDFLSRLAQPLQPRTFAPATAPLPQDGLTRHEDRYYEAAQTWKVAVSEIGADWARFTAKLLAEAKRRGVVSLQLTLNAGCPAIGAAVEELRASGFFFGGLAPRWFGSDGLLMQQVLGVETEYEHIRLYSPTAKELLAFIRADRASVTAGAGN</sequence>
<dbReference type="SUPFAM" id="SSF55729">
    <property type="entry name" value="Acyl-CoA N-acyltransferases (Nat)"/>
    <property type="match status" value="1"/>
</dbReference>
<gene>
    <name evidence="1" type="ORF">Q4T40_20490</name>
</gene>
<organism evidence="1 2">
    <name type="scientific">Anaeroselena agilis</name>
    <dbReference type="NCBI Taxonomy" id="3063788"/>
    <lineage>
        <taxon>Bacteria</taxon>
        <taxon>Bacillati</taxon>
        <taxon>Bacillota</taxon>
        <taxon>Negativicutes</taxon>
        <taxon>Acetonemataceae</taxon>
        <taxon>Anaeroselena</taxon>
    </lineage>
</organism>